<dbReference type="InterPro" id="IPR023393">
    <property type="entry name" value="START-like_dom_sf"/>
</dbReference>
<evidence type="ECO:0000313" key="4">
    <source>
        <dbReference type="Proteomes" id="UP001445335"/>
    </source>
</evidence>
<evidence type="ECO:0000313" key="3">
    <source>
        <dbReference type="EMBL" id="KAK9837265.1"/>
    </source>
</evidence>
<dbReference type="Gene3D" id="3.30.530.20">
    <property type="match status" value="1"/>
</dbReference>
<comment type="caution">
    <text evidence="3">The sequence shown here is derived from an EMBL/GenBank/DDBJ whole genome shotgun (WGS) entry which is preliminary data.</text>
</comment>
<dbReference type="SUPFAM" id="SSF55961">
    <property type="entry name" value="Bet v1-like"/>
    <property type="match status" value="1"/>
</dbReference>
<organism evidence="3 4">
    <name type="scientific">Elliptochloris bilobata</name>
    <dbReference type="NCBI Taxonomy" id="381761"/>
    <lineage>
        <taxon>Eukaryota</taxon>
        <taxon>Viridiplantae</taxon>
        <taxon>Chlorophyta</taxon>
        <taxon>core chlorophytes</taxon>
        <taxon>Trebouxiophyceae</taxon>
        <taxon>Trebouxiophyceae incertae sedis</taxon>
        <taxon>Elliptochloris clade</taxon>
        <taxon>Elliptochloris</taxon>
    </lineage>
</organism>
<keyword evidence="1" id="KW-0175">Coiled coil</keyword>
<name>A0AAW1RU66_9CHLO</name>
<feature type="compositionally biased region" description="Polar residues" evidence="2">
    <location>
        <begin position="239"/>
        <end position="256"/>
    </location>
</feature>
<accession>A0AAW1RU66</accession>
<feature type="coiled-coil region" evidence="1">
    <location>
        <begin position="314"/>
        <end position="399"/>
    </location>
</feature>
<protein>
    <submittedName>
        <fullName evidence="3">Uncharacterized protein</fullName>
    </submittedName>
</protein>
<dbReference type="Proteomes" id="UP001445335">
    <property type="component" value="Unassembled WGS sequence"/>
</dbReference>
<gene>
    <name evidence="3" type="ORF">WJX81_002589</name>
</gene>
<keyword evidence="4" id="KW-1185">Reference proteome</keyword>
<evidence type="ECO:0000256" key="1">
    <source>
        <dbReference type="SAM" id="Coils"/>
    </source>
</evidence>
<feature type="region of interest" description="Disordered" evidence="2">
    <location>
        <begin position="207"/>
        <end position="298"/>
    </location>
</feature>
<dbReference type="PANTHER" id="PTHR39332:SF7">
    <property type="entry name" value="SRPBCC FAMILY PROTEIN"/>
    <property type="match status" value="1"/>
</dbReference>
<proteinExistence type="predicted"/>
<dbReference type="InterPro" id="IPR019587">
    <property type="entry name" value="Polyketide_cyclase/dehydratase"/>
</dbReference>
<sequence>MGALSADVGASLAFVKASQSCVITAPLEEAWAAVREWAPFAWLPHVDGRSVQSMLVSGGANTAVGATRMVKIGEQQVFEKLVALDDEEHVLKWRLISHEATINPFVASFVNYLCTLHLHKVTVTNQTFFSWQGEFYTEPEHADAMKATFERWYTTAFQSLQNYVVARRSVMLPQTLYTVQPGVPSQVGLQLPAGAQPQMWVSVPQQAQAHAQQAAPPRWASGGQTAASAQAQGLRRDQSGSSLHSLPNSIASQQGVGTPHGQGAYLSSGGGGALSPQHQAALQRGSFHSGGSSASEEELQAAVRHLAMHHNVAVQQQQQAQVQAQAQLQAAQAQAAQLQAAQMQAAQQLQAQQQAQAQQLAAQQAAQAQQAQRAHIAHHQQLQANAAQAQAAHVEALAQAQGASAQA</sequence>
<dbReference type="CDD" id="cd07821">
    <property type="entry name" value="PYR_PYL_RCAR_like"/>
    <property type="match status" value="1"/>
</dbReference>
<reference evidence="3 4" key="1">
    <citation type="journal article" date="2024" name="Nat. Commun.">
        <title>Phylogenomics reveals the evolutionary origins of lichenization in chlorophyte algae.</title>
        <authorList>
            <person name="Puginier C."/>
            <person name="Libourel C."/>
            <person name="Otte J."/>
            <person name="Skaloud P."/>
            <person name="Haon M."/>
            <person name="Grisel S."/>
            <person name="Petersen M."/>
            <person name="Berrin J.G."/>
            <person name="Delaux P.M."/>
            <person name="Dal Grande F."/>
            <person name="Keller J."/>
        </authorList>
    </citation>
    <scope>NUCLEOTIDE SEQUENCE [LARGE SCALE GENOMIC DNA]</scope>
    <source>
        <strain evidence="3 4">SAG 245.80</strain>
    </source>
</reference>
<evidence type="ECO:0000256" key="2">
    <source>
        <dbReference type="SAM" id="MobiDB-lite"/>
    </source>
</evidence>
<feature type="compositionally biased region" description="Low complexity" evidence="2">
    <location>
        <begin position="207"/>
        <end position="233"/>
    </location>
</feature>
<dbReference type="AlphaFoldDB" id="A0AAW1RU66"/>
<dbReference type="EMBL" id="JALJOU010000022">
    <property type="protein sequence ID" value="KAK9837265.1"/>
    <property type="molecule type" value="Genomic_DNA"/>
</dbReference>
<dbReference type="PANTHER" id="PTHR39332">
    <property type="entry name" value="BLL4707 PROTEIN"/>
    <property type="match status" value="1"/>
</dbReference>
<dbReference type="Pfam" id="PF10604">
    <property type="entry name" value="Polyketide_cyc2"/>
    <property type="match status" value="1"/>
</dbReference>